<dbReference type="PANTHER" id="PTHR36847">
    <property type="entry name" value="AMIDOLIGASE ENZYME"/>
    <property type="match status" value="1"/>
</dbReference>
<feature type="region of interest" description="Disordered" evidence="1">
    <location>
        <begin position="44"/>
        <end position="165"/>
    </location>
</feature>
<feature type="compositionally biased region" description="Polar residues" evidence="1">
    <location>
        <begin position="72"/>
        <end position="88"/>
    </location>
</feature>
<dbReference type="Pfam" id="PF12224">
    <property type="entry name" value="Amidoligase_2"/>
    <property type="match status" value="1"/>
</dbReference>
<dbReference type="EMBL" id="JAACFV010000038">
    <property type="protein sequence ID" value="KAF7509723.1"/>
    <property type="molecule type" value="Genomic_DNA"/>
</dbReference>
<dbReference type="OrthoDB" id="5291055at2759"/>
<feature type="compositionally biased region" description="Polar residues" evidence="1">
    <location>
        <begin position="141"/>
        <end position="158"/>
    </location>
</feature>
<gene>
    <name evidence="2" type="ORF">GJ744_007594</name>
</gene>
<proteinExistence type="predicted"/>
<evidence type="ECO:0000313" key="2">
    <source>
        <dbReference type="EMBL" id="KAF7509723.1"/>
    </source>
</evidence>
<dbReference type="InterPro" id="IPR022025">
    <property type="entry name" value="Amidoligase_2"/>
</dbReference>
<evidence type="ECO:0000256" key="1">
    <source>
        <dbReference type="SAM" id="MobiDB-lite"/>
    </source>
</evidence>
<dbReference type="Proteomes" id="UP000606974">
    <property type="component" value="Unassembled WGS sequence"/>
</dbReference>
<evidence type="ECO:0008006" key="4">
    <source>
        <dbReference type="Google" id="ProtNLM"/>
    </source>
</evidence>
<dbReference type="PANTHER" id="PTHR36847:SF1">
    <property type="entry name" value="AMIDOLIGASE ENZYME"/>
    <property type="match status" value="1"/>
</dbReference>
<accession>A0A8H7AIK7</accession>
<reference evidence="2" key="1">
    <citation type="submission" date="2020-02" db="EMBL/GenBank/DDBJ databases">
        <authorList>
            <person name="Palmer J.M."/>
        </authorList>
    </citation>
    <scope>NUCLEOTIDE SEQUENCE</scope>
    <source>
        <strain evidence="2">EPUS1.4</strain>
        <tissue evidence="2">Thallus</tissue>
    </source>
</reference>
<dbReference type="AlphaFoldDB" id="A0A8H7AIK7"/>
<organism evidence="2 3">
    <name type="scientific">Endocarpon pusillum</name>
    <dbReference type="NCBI Taxonomy" id="364733"/>
    <lineage>
        <taxon>Eukaryota</taxon>
        <taxon>Fungi</taxon>
        <taxon>Dikarya</taxon>
        <taxon>Ascomycota</taxon>
        <taxon>Pezizomycotina</taxon>
        <taxon>Eurotiomycetes</taxon>
        <taxon>Chaetothyriomycetidae</taxon>
        <taxon>Verrucariales</taxon>
        <taxon>Verrucariaceae</taxon>
        <taxon>Endocarpon</taxon>
    </lineage>
</organism>
<evidence type="ECO:0000313" key="3">
    <source>
        <dbReference type="Proteomes" id="UP000606974"/>
    </source>
</evidence>
<feature type="compositionally biased region" description="Polar residues" evidence="1">
    <location>
        <begin position="110"/>
        <end position="125"/>
    </location>
</feature>
<sequence>MSQLSRSDVLFEIFIPALLTIMSSPCWTDKETVQLASGANCPMKERSQRSSVSSISAMNSCTGARPKPTARSLGSHSTPYGDSTASTTKAERPSLGHATGSLTRLPLWGTNDTNQIDLTTSNALQPSARDGRSSITRRKLQQCSPSSSTVQANLSESGPASPCPRRSAVVQKIQPKNGQQHLSLGDEMRKLLERAITFPSESARIEGSPEDLPDSRTGEYLVSLGNGEQQQRLAERFYWPSADRPLVIDEVVPWTRSEAPVIQIGMETEFKINIRNKNKLQPYIGGFARDLAYNYNRGVPNKYPRMYPYIQPYLEQTKYDSWYLVEDSSILDSQASPFGIELVSPMFSAFPGSTWREGVEAMWTYLHKYYLIQRSASCGTHVHISLKPVYSLQEIKRIAQAAIHFEPAFEVLVPPERRWNCYAKSNWIDSLVLRAKSRPDSIQLVEETSSMSRLMLLLQPFYERNYCWNFASLVTKGTIEFRKPPVSTSADEALCWAELAILFIQTSIQCESVEKLQKVPPNVGGLRWFVSQFNVPGKNEPARLERLWQGKHPKAMLQPVPAEQIFPGVPLTPGEKVYLARLARADRQRIEKLAKDAREPYW</sequence>
<protein>
    <recommendedName>
        <fullName evidence="4">Amidoligase enzyme</fullName>
    </recommendedName>
</protein>
<comment type="caution">
    <text evidence="2">The sequence shown here is derived from an EMBL/GenBank/DDBJ whole genome shotgun (WGS) entry which is preliminary data.</text>
</comment>
<name>A0A8H7AIK7_9EURO</name>
<keyword evidence="3" id="KW-1185">Reference proteome</keyword>